<dbReference type="OrthoDB" id="9811006at2"/>
<accession>A0A1H5Z3H5</accession>
<dbReference type="Gene3D" id="2.40.128.110">
    <property type="entry name" value="Lipid/polyisoprenoid-binding, YceI-like"/>
    <property type="match status" value="1"/>
</dbReference>
<dbReference type="AlphaFoldDB" id="A0A1H5Z3H5"/>
<feature type="domain" description="Lipid/polyisoprenoid-binding YceI-like" evidence="2">
    <location>
        <begin position="27"/>
        <end position="190"/>
    </location>
</feature>
<dbReference type="Pfam" id="PF04264">
    <property type="entry name" value="YceI"/>
    <property type="match status" value="1"/>
</dbReference>
<evidence type="ECO:0000313" key="3">
    <source>
        <dbReference type="EMBL" id="SEG30217.1"/>
    </source>
</evidence>
<sequence length="193" mass="21452">MRLLRTLAAVSVCLAFAISTAAAAPIPYRLDTERSKVGFHVRFGPDKITGEIPVQSADIQIDFQNPANNRVEVILDSTRAQASFPFATQAMRGPKVLDADQFPTMIFRSTGVRLRSRESAEVAGMLTLRGQTHPVTLRAQLFRQRGTEPGDLSRLLLRVTGRIKRSTWGATGWMDMVSDEIDLDMIIRIERAP</sequence>
<dbReference type="RefSeq" id="WP_104009275.1">
    <property type="nucleotide sequence ID" value="NZ_FNVD01000027.1"/>
</dbReference>
<evidence type="ECO:0000256" key="1">
    <source>
        <dbReference type="SAM" id="SignalP"/>
    </source>
</evidence>
<name>A0A1H5Z3H5_9RHOB</name>
<protein>
    <submittedName>
        <fullName evidence="3">Polyisoprenoid-binding protein YceI</fullName>
    </submittedName>
</protein>
<feature type="chain" id="PRO_5009291217" evidence="1">
    <location>
        <begin position="24"/>
        <end position="193"/>
    </location>
</feature>
<evidence type="ECO:0000313" key="4">
    <source>
        <dbReference type="Proteomes" id="UP000236742"/>
    </source>
</evidence>
<gene>
    <name evidence="3" type="ORF">SAMN05421751_1274</name>
</gene>
<proteinExistence type="predicted"/>
<organism evidence="3 4">
    <name type="scientific">Jhaorihella thermophila</name>
    <dbReference type="NCBI Taxonomy" id="488547"/>
    <lineage>
        <taxon>Bacteria</taxon>
        <taxon>Pseudomonadati</taxon>
        <taxon>Pseudomonadota</taxon>
        <taxon>Alphaproteobacteria</taxon>
        <taxon>Rhodobacterales</taxon>
        <taxon>Paracoccaceae</taxon>
        <taxon>Jhaorihella</taxon>
    </lineage>
</organism>
<dbReference type="InterPro" id="IPR007372">
    <property type="entry name" value="Lipid/polyisoprenoid-bd_YceI"/>
</dbReference>
<dbReference type="PANTHER" id="PTHR34406:SF1">
    <property type="entry name" value="PROTEIN YCEI"/>
    <property type="match status" value="1"/>
</dbReference>
<dbReference type="SMART" id="SM00867">
    <property type="entry name" value="YceI"/>
    <property type="match status" value="1"/>
</dbReference>
<keyword evidence="1" id="KW-0732">Signal</keyword>
<dbReference type="PANTHER" id="PTHR34406">
    <property type="entry name" value="PROTEIN YCEI"/>
    <property type="match status" value="1"/>
</dbReference>
<feature type="signal peptide" evidence="1">
    <location>
        <begin position="1"/>
        <end position="23"/>
    </location>
</feature>
<dbReference type="EMBL" id="FNVD01000027">
    <property type="protein sequence ID" value="SEG30217.1"/>
    <property type="molecule type" value="Genomic_DNA"/>
</dbReference>
<reference evidence="3 4" key="1">
    <citation type="submission" date="2016-10" db="EMBL/GenBank/DDBJ databases">
        <authorList>
            <person name="de Groot N.N."/>
        </authorList>
    </citation>
    <scope>NUCLEOTIDE SEQUENCE [LARGE SCALE GENOMIC DNA]</scope>
    <source>
        <strain evidence="3 4">DSM 23413</strain>
    </source>
</reference>
<evidence type="ECO:0000259" key="2">
    <source>
        <dbReference type="SMART" id="SM00867"/>
    </source>
</evidence>
<dbReference type="InterPro" id="IPR036761">
    <property type="entry name" value="TTHA0802/YceI-like_sf"/>
</dbReference>
<dbReference type="Proteomes" id="UP000236742">
    <property type="component" value="Unassembled WGS sequence"/>
</dbReference>
<keyword evidence="4" id="KW-1185">Reference proteome</keyword>
<dbReference type="SUPFAM" id="SSF101874">
    <property type="entry name" value="YceI-like"/>
    <property type="match status" value="1"/>
</dbReference>